<keyword evidence="2" id="KW-1185">Reference proteome</keyword>
<reference evidence="1 2" key="1">
    <citation type="submission" date="2018-09" db="EMBL/GenBank/DDBJ databases">
        <authorList>
            <person name="Zhu H."/>
        </authorList>
    </citation>
    <scope>NUCLEOTIDE SEQUENCE [LARGE SCALE GENOMIC DNA]</scope>
    <source>
        <strain evidence="1 2">K1S02-6</strain>
    </source>
</reference>
<dbReference type="Proteomes" id="UP000284021">
    <property type="component" value="Unassembled WGS sequence"/>
</dbReference>
<dbReference type="OrthoDB" id="8592743at2"/>
<protein>
    <submittedName>
        <fullName evidence="1">Inovirus Gp2 family protein</fullName>
    </submittedName>
</protein>
<name>A0A418X925_9PSED</name>
<dbReference type="EMBL" id="QYUR01000008">
    <property type="protein sequence ID" value="RJG08961.1"/>
    <property type="molecule type" value="Genomic_DNA"/>
</dbReference>
<proteinExistence type="predicted"/>
<dbReference type="AlphaFoldDB" id="A0A418X925"/>
<gene>
    <name evidence="1" type="ORF">D3879_24325</name>
</gene>
<evidence type="ECO:0000313" key="2">
    <source>
        <dbReference type="Proteomes" id="UP000284021"/>
    </source>
</evidence>
<evidence type="ECO:0000313" key="1">
    <source>
        <dbReference type="EMBL" id="RJG08961.1"/>
    </source>
</evidence>
<accession>A0A418X925</accession>
<comment type="caution">
    <text evidence="1">The sequence shown here is derived from an EMBL/GenBank/DDBJ whole genome shotgun (WGS) entry which is preliminary data.</text>
</comment>
<organism evidence="1 2">
    <name type="scientific">Pseudomonas cavernicola</name>
    <dbReference type="NCBI Taxonomy" id="2320866"/>
    <lineage>
        <taxon>Bacteria</taxon>
        <taxon>Pseudomonadati</taxon>
        <taxon>Pseudomonadota</taxon>
        <taxon>Gammaproteobacteria</taxon>
        <taxon>Pseudomonadales</taxon>
        <taxon>Pseudomonadaceae</taxon>
        <taxon>Pseudomonas</taxon>
    </lineage>
</organism>
<sequence length="141" mass="16209">MRVEDVFDDLDRLISARERSPIFEYETGYICCVEQGEDMGFHIHAAFFFNGAGVRKDCLKARQIGELWEQITRGQGYFHSSNDDKERYGDKCGIGTFKRADPQALHKVCEAMHYLTEDGQHLRIKPAGARAFRTGFIRREG</sequence>